<protein>
    <submittedName>
        <fullName evidence="2">Uncharacterized protein</fullName>
    </submittedName>
</protein>
<organism evidence="2 3">
    <name type="scientific">Phrynocephalus forsythii</name>
    <dbReference type="NCBI Taxonomy" id="171643"/>
    <lineage>
        <taxon>Eukaryota</taxon>
        <taxon>Metazoa</taxon>
        <taxon>Chordata</taxon>
        <taxon>Craniata</taxon>
        <taxon>Vertebrata</taxon>
        <taxon>Euteleostomi</taxon>
        <taxon>Lepidosauria</taxon>
        <taxon>Squamata</taxon>
        <taxon>Bifurcata</taxon>
        <taxon>Unidentata</taxon>
        <taxon>Episquamata</taxon>
        <taxon>Toxicofera</taxon>
        <taxon>Iguania</taxon>
        <taxon>Acrodonta</taxon>
        <taxon>Agamidae</taxon>
        <taxon>Agaminae</taxon>
        <taxon>Phrynocephalus</taxon>
    </lineage>
</organism>
<gene>
    <name evidence="2" type="ORF">JRQ81_007371</name>
</gene>
<evidence type="ECO:0000313" key="3">
    <source>
        <dbReference type="Proteomes" id="UP001142489"/>
    </source>
</evidence>
<comment type="caution">
    <text evidence="2">The sequence shown here is derived from an EMBL/GenBank/DDBJ whole genome shotgun (WGS) entry which is preliminary data.</text>
</comment>
<feature type="compositionally biased region" description="Basic and acidic residues" evidence="1">
    <location>
        <begin position="164"/>
        <end position="173"/>
    </location>
</feature>
<evidence type="ECO:0000313" key="2">
    <source>
        <dbReference type="EMBL" id="KAJ7310453.1"/>
    </source>
</evidence>
<feature type="region of interest" description="Disordered" evidence="1">
    <location>
        <begin position="152"/>
        <end position="173"/>
    </location>
</feature>
<evidence type="ECO:0000256" key="1">
    <source>
        <dbReference type="SAM" id="MobiDB-lite"/>
    </source>
</evidence>
<dbReference type="Proteomes" id="UP001142489">
    <property type="component" value="Unassembled WGS sequence"/>
</dbReference>
<accession>A0A9Q0XDN1</accession>
<dbReference type="AlphaFoldDB" id="A0A9Q0XDN1"/>
<name>A0A9Q0XDN1_9SAUR</name>
<reference evidence="2" key="1">
    <citation type="journal article" date="2023" name="DNA Res.">
        <title>Chromosome-level genome assembly of Phrynocephalus forsythii using third-generation DNA sequencing and Hi-C analysis.</title>
        <authorList>
            <person name="Qi Y."/>
            <person name="Zhao W."/>
            <person name="Zhao Y."/>
            <person name="Niu C."/>
            <person name="Cao S."/>
            <person name="Zhang Y."/>
        </authorList>
    </citation>
    <scope>NUCLEOTIDE SEQUENCE</scope>
    <source>
        <tissue evidence="2">Muscle</tissue>
    </source>
</reference>
<keyword evidence="3" id="KW-1185">Reference proteome</keyword>
<sequence length="435" mass="48957">MKHFVQNRARGLVNHHHSAQKQLQSPCQPLPACPMTLQELALVSVSGPDADDPAFLITSVEKFMTSPTGFPMWIEGERPHILSFRLVESPKEEKNIYTSLCDYEDKYIQFPTVRMVRSRHFDSSSSDLEEEPPKKTVLQVVSQALLRRRPKSCSGTCQEEEEKEERKDEQQQRELLTEAPASWVVPDVLQCRPPQELLRNLPGSDALGASAVSQNSLEDLAFKPRLIPERVFFKKSLGVDTALLRNEGMPAFDFQDSRLMPSRIFLGRVNKAQSLCPEDLVPSPSAKEEPKAPEDATKRLYLRIYNWLQRNTQQPRGLLWSVHSRASLSLRNSTDDLLQEAARLVESPKEEKNIYTSLLDYEDKDIPFSIVRMVRSRHFQSSSRACLTETAEPAGPGGGGGGGMKYLSKACREVVPHTLLCRHPKSYGGSFQGGP</sequence>
<dbReference type="EMBL" id="JAPFRF010000015">
    <property type="protein sequence ID" value="KAJ7310453.1"/>
    <property type="molecule type" value="Genomic_DNA"/>
</dbReference>
<proteinExistence type="predicted"/>